<accession>A0ACC0DEA9</accession>
<gene>
    <name evidence="1" type="ORF">F4821DRAFT_211031</name>
</gene>
<dbReference type="Proteomes" id="UP001497680">
    <property type="component" value="Unassembled WGS sequence"/>
</dbReference>
<keyword evidence="2" id="KW-1185">Reference proteome</keyword>
<dbReference type="EMBL" id="MU394288">
    <property type="protein sequence ID" value="KAI6091061.1"/>
    <property type="molecule type" value="Genomic_DNA"/>
</dbReference>
<protein>
    <submittedName>
        <fullName evidence="1">Uncharacterized protein</fullName>
    </submittedName>
</protein>
<comment type="caution">
    <text evidence="1">The sequence shown here is derived from an EMBL/GenBank/DDBJ whole genome shotgun (WGS) entry which is preliminary data.</text>
</comment>
<proteinExistence type="predicted"/>
<reference evidence="1 2" key="1">
    <citation type="journal article" date="2022" name="New Phytol.">
        <title>Ecological generalism drives hyperdiversity of secondary metabolite gene clusters in xylarialean endophytes.</title>
        <authorList>
            <person name="Franco M.E.E."/>
            <person name="Wisecaver J.H."/>
            <person name="Arnold A.E."/>
            <person name="Ju Y.M."/>
            <person name="Slot J.C."/>
            <person name="Ahrendt S."/>
            <person name="Moore L.P."/>
            <person name="Eastman K.E."/>
            <person name="Scott K."/>
            <person name="Konkel Z."/>
            <person name="Mondo S.J."/>
            <person name="Kuo A."/>
            <person name="Hayes R.D."/>
            <person name="Haridas S."/>
            <person name="Andreopoulos B."/>
            <person name="Riley R."/>
            <person name="LaButti K."/>
            <person name="Pangilinan J."/>
            <person name="Lipzen A."/>
            <person name="Amirebrahimi M."/>
            <person name="Yan J."/>
            <person name="Adam C."/>
            <person name="Keymanesh K."/>
            <person name="Ng V."/>
            <person name="Louie K."/>
            <person name="Northen T."/>
            <person name="Drula E."/>
            <person name="Henrissat B."/>
            <person name="Hsieh H.M."/>
            <person name="Youens-Clark K."/>
            <person name="Lutzoni F."/>
            <person name="Miadlikowska J."/>
            <person name="Eastwood D.C."/>
            <person name="Hamelin R.C."/>
            <person name="Grigoriev I.V."/>
            <person name="U'Ren J.M."/>
        </authorList>
    </citation>
    <scope>NUCLEOTIDE SEQUENCE [LARGE SCALE GENOMIC DNA]</scope>
    <source>
        <strain evidence="1 2">ER1909</strain>
    </source>
</reference>
<evidence type="ECO:0000313" key="1">
    <source>
        <dbReference type="EMBL" id="KAI6091061.1"/>
    </source>
</evidence>
<organism evidence="1 2">
    <name type="scientific">Hypoxylon rubiginosum</name>
    <dbReference type="NCBI Taxonomy" id="110542"/>
    <lineage>
        <taxon>Eukaryota</taxon>
        <taxon>Fungi</taxon>
        <taxon>Dikarya</taxon>
        <taxon>Ascomycota</taxon>
        <taxon>Pezizomycotina</taxon>
        <taxon>Sordariomycetes</taxon>
        <taxon>Xylariomycetidae</taxon>
        <taxon>Xylariales</taxon>
        <taxon>Hypoxylaceae</taxon>
        <taxon>Hypoxylon</taxon>
    </lineage>
</organism>
<evidence type="ECO:0000313" key="2">
    <source>
        <dbReference type="Proteomes" id="UP001497680"/>
    </source>
</evidence>
<sequence length="660" mass="73837">MRISTLKAKEIGQRLQDLYRFALLPWGWELLSWFCALGLLTAIFTIISRANGKPQEDWSFPITLNSLTATLSTIYRAVLVAIAAQIISQDKWIWFWKPSSPIRPLKHLQLFEDASRGMWGALTLMPVVARHSPSSLIATIIIIVSLATGPFVQQSIKTEFRESPLELGTASLPVAHLVNDPSSWFRTQFQPAVIWWDLEATTRGSLFSTLTNPHSNDSTILSSCITGNCTFPSWGLAQPEGRGTTHSSLGVCSSCVDVGSLVTQKNASTNATSQEDTYPTFYLPNEMKLARGYGGTWMAVGTGDLGWASKLMTPEAGVFPRWSFANVTVFTIAGDPDDNRYAAATCSLYPCLQSYVASVRDGRLSESLVDSTPLYPDLGQYNDTTGLETLIHKLYQMPYSDIPLAAIQSPCRVNDTIYTTSNMSKVVDGTNVRIYSPEHAPDYPSITAPKECVYRFHSFLFMLMQAVIQKNMDGSCTWDGQMGISFIECSDQWWLAPFWEQRQASVGTITDRFSAIAGAMTNQLRLGFGTRPEDKAQVLGTAIQTLPCTAIQWQWLLLPTVLLILETIVLFRMISRSWRFREEEMVWKSNILPLLYYPDRFAGTDGQSINYATHQTDASPMRRPFRTASEMEKSAAHIQVELRRGRRQGEDNITLRDLLP</sequence>
<name>A0ACC0DEA9_9PEZI</name>